<evidence type="ECO:0000256" key="2">
    <source>
        <dbReference type="RuleBase" id="RU368010"/>
    </source>
</evidence>
<evidence type="ECO:0000313" key="5">
    <source>
        <dbReference type="Proteomes" id="UP001447188"/>
    </source>
</evidence>
<dbReference type="Proteomes" id="UP001447188">
    <property type="component" value="Unassembled WGS sequence"/>
</dbReference>
<comment type="similarity">
    <text evidence="1 2">Belongs to the VPS51 family.</text>
</comment>
<comment type="caution">
    <text evidence="4">The sequence shown here is derived from an EMBL/GenBank/DDBJ whole genome shotgun (WGS) entry which is preliminary data.</text>
</comment>
<dbReference type="EMBL" id="JBBBZM010000110">
    <property type="protein sequence ID" value="KAL0633897.1"/>
    <property type="molecule type" value="Genomic_DNA"/>
</dbReference>
<feature type="region of interest" description="Disordered" evidence="3">
    <location>
        <begin position="64"/>
        <end position="83"/>
    </location>
</feature>
<comment type="function">
    <text evidence="2">Acts as component of the GARP complex that is involved in retrograde transport from early and late endosomes to the trans-Golgi network (TGN).</text>
</comment>
<evidence type="ECO:0000256" key="1">
    <source>
        <dbReference type="ARBA" id="ARBA00006080"/>
    </source>
</evidence>
<dbReference type="Pfam" id="PF08700">
    <property type="entry name" value="VPS51_Exo84_N"/>
    <property type="match status" value="1"/>
</dbReference>
<dbReference type="InterPro" id="IPR014812">
    <property type="entry name" value="Vps51"/>
</dbReference>
<keyword evidence="5" id="KW-1185">Reference proteome</keyword>
<gene>
    <name evidence="4" type="ORF">Q9L58_007200</name>
</gene>
<feature type="compositionally biased region" description="Low complexity" evidence="3">
    <location>
        <begin position="14"/>
        <end position="43"/>
    </location>
</feature>
<evidence type="ECO:0000256" key="3">
    <source>
        <dbReference type="SAM" id="MobiDB-lite"/>
    </source>
</evidence>
<proteinExistence type="inferred from homology"/>
<accession>A0ABR3GDU2</accession>
<sequence length="266" mass="29365">MPTPAITFDTSHASAPRRIPSPDSRSSSRGVSLDLPLLSPGLRSPRRNRSALRQFYGLQLGGEQVEEEENENGGNRAQRAEDKELAELDREDFVAEAYVEKLIQTAELKELLRAENELVTEIRGFDGERKALVYDNYSKLIAATDTIRKMRANMEPLAPTTSTLGPAIAHIAQVSASLVQTIPPSPVAPQSAAFNASNKKKKEAVIWALSAPERIEGLVHDGKKAEAERVWRVLEGLLEKWKDVRGVEELKERGFKALGGAEIVFE</sequence>
<keyword evidence="2" id="KW-0813">Transport</keyword>
<name>A0ABR3GDU2_9PEZI</name>
<keyword evidence="2" id="KW-0445">Lipid transport</keyword>
<evidence type="ECO:0000313" key="4">
    <source>
        <dbReference type="EMBL" id="KAL0633897.1"/>
    </source>
</evidence>
<organism evidence="4 5">
    <name type="scientific">Discina gigas</name>
    <dbReference type="NCBI Taxonomy" id="1032678"/>
    <lineage>
        <taxon>Eukaryota</taxon>
        <taxon>Fungi</taxon>
        <taxon>Dikarya</taxon>
        <taxon>Ascomycota</taxon>
        <taxon>Pezizomycotina</taxon>
        <taxon>Pezizomycetes</taxon>
        <taxon>Pezizales</taxon>
        <taxon>Discinaceae</taxon>
        <taxon>Discina</taxon>
    </lineage>
</organism>
<keyword evidence="2" id="KW-0653">Protein transport</keyword>
<feature type="region of interest" description="Disordered" evidence="3">
    <location>
        <begin position="1"/>
        <end position="45"/>
    </location>
</feature>
<reference evidence="4 5" key="1">
    <citation type="submission" date="2024-02" db="EMBL/GenBank/DDBJ databases">
        <title>Discinaceae phylogenomics.</title>
        <authorList>
            <person name="Dirks A.C."/>
            <person name="James T.Y."/>
        </authorList>
    </citation>
    <scope>NUCLEOTIDE SEQUENCE [LARGE SCALE GENOMIC DNA]</scope>
    <source>
        <strain evidence="4 5">ACD0624</strain>
    </source>
</reference>
<protein>
    <recommendedName>
        <fullName evidence="2">Vacuolar protein sorting-associated protein 51 homolog</fullName>
    </recommendedName>
</protein>
<keyword evidence="2" id="KW-0333">Golgi apparatus</keyword>
<dbReference type="PANTHER" id="PTHR15954:SF4">
    <property type="entry name" value="VACUOLAR PROTEIN SORTING-ASSOCIATED PROTEIN 51 HOMOLOG"/>
    <property type="match status" value="1"/>
</dbReference>
<dbReference type="PANTHER" id="PTHR15954">
    <property type="entry name" value="VACUOLAR PROTEIN SORTING-ASSOCIATED PROTEIN 51 HOMOLOG"/>
    <property type="match status" value="1"/>
</dbReference>
<comment type="subcellular location">
    <subcellularLocation>
        <location evidence="2">Golgi apparatus</location>
        <location evidence="2">trans-Golgi network</location>
    </subcellularLocation>
</comment>
<comment type="subunit">
    <text evidence="2">Component of the Golgi-associated retrograde protein (GARP) complex.</text>
</comment>